<dbReference type="EMBL" id="JACGWO010000010">
    <property type="protein sequence ID" value="KAK4416496.1"/>
    <property type="molecule type" value="Genomic_DNA"/>
</dbReference>
<evidence type="ECO:0000256" key="1">
    <source>
        <dbReference type="SAM" id="MobiDB-lite"/>
    </source>
</evidence>
<protein>
    <submittedName>
        <fullName evidence="2">Uncharacterized protein</fullName>
    </submittedName>
</protein>
<comment type="caution">
    <text evidence="2">The sequence shown here is derived from an EMBL/GenBank/DDBJ whole genome shotgun (WGS) entry which is preliminary data.</text>
</comment>
<evidence type="ECO:0000313" key="2">
    <source>
        <dbReference type="EMBL" id="KAK4416496.1"/>
    </source>
</evidence>
<name>A0AAE2CBZ0_9LAMI</name>
<accession>A0AAE2CBZ0</accession>
<feature type="compositionally biased region" description="Polar residues" evidence="1">
    <location>
        <begin position="1"/>
        <end position="13"/>
    </location>
</feature>
<evidence type="ECO:0000313" key="3">
    <source>
        <dbReference type="Proteomes" id="UP001293254"/>
    </source>
</evidence>
<keyword evidence="3" id="KW-1185">Reference proteome</keyword>
<gene>
    <name evidence="2" type="ORF">Salat_2475100</name>
</gene>
<dbReference type="AlphaFoldDB" id="A0AAE2CBZ0"/>
<reference evidence="2" key="2">
    <citation type="journal article" date="2024" name="Plant">
        <title>Genomic evolution and insights into agronomic trait innovations of Sesamum species.</title>
        <authorList>
            <person name="Miao H."/>
            <person name="Wang L."/>
            <person name="Qu L."/>
            <person name="Liu H."/>
            <person name="Sun Y."/>
            <person name="Le M."/>
            <person name="Wang Q."/>
            <person name="Wei S."/>
            <person name="Zheng Y."/>
            <person name="Lin W."/>
            <person name="Duan Y."/>
            <person name="Cao H."/>
            <person name="Xiong S."/>
            <person name="Wang X."/>
            <person name="Wei L."/>
            <person name="Li C."/>
            <person name="Ma Q."/>
            <person name="Ju M."/>
            <person name="Zhao R."/>
            <person name="Li G."/>
            <person name="Mu C."/>
            <person name="Tian Q."/>
            <person name="Mei H."/>
            <person name="Zhang T."/>
            <person name="Gao T."/>
            <person name="Zhang H."/>
        </authorList>
    </citation>
    <scope>NUCLEOTIDE SEQUENCE</scope>
    <source>
        <strain evidence="2">3651</strain>
    </source>
</reference>
<organism evidence="2 3">
    <name type="scientific">Sesamum alatum</name>
    <dbReference type="NCBI Taxonomy" id="300844"/>
    <lineage>
        <taxon>Eukaryota</taxon>
        <taxon>Viridiplantae</taxon>
        <taxon>Streptophyta</taxon>
        <taxon>Embryophyta</taxon>
        <taxon>Tracheophyta</taxon>
        <taxon>Spermatophyta</taxon>
        <taxon>Magnoliopsida</taxon>
        <taxon>eudicotyledons</taxon>
        <taxon>Gunneridae</taxon>
        <taxon>Pentapetalae</taxon>
        <taxon>asterids</taxon>
        <taxon>lamiids</taxon>
        <taxon>Lamiales</taxon>
        <taxon>Pedaliaceae</taxon>
        <taxon>Sesamum</taxon>
    </lineage>
</organism>
<sequence length="112" mass="11810">MCTGYLSMQSRQGPSVGLDGPVTLPDSAVTFESTLKQSATLYRPSSSSLSPRCNSVHTKSEDDDVLPKRWSVILDASTCSRKAGGSSGAHRIIARPPGVDAEVLEGFLKSGI</sequence>
<proteinExistence type="predicted"/>
<reference evidence="2" key="1">
    <citation type="submission" date="2020-06" db="EMBL/GenBank/DDBJ databases">
        <authorList>
            <person name="Li T."/>
            <person name="Hu X."/>
            <person name="Zhang T."/>
            <person name="Song X."/>
            <person name="Zhang H."/>
            <person name="Dai N."/>
            <person name="Sheng W."/>
            <person name="Hou X."/>
            <person name="Wei L."/>
        </authorList>
    </citation>
    <scope>NUCLEOTIDE SEQUENCE</scope>
    <source>
        <strain evidence="2">3651</strain>
        <tissue evidence="2">Leaf</tissue>
    </source>
</reference>
<dbReference type="Proteomes" id="UP001293254">
    <property type="component" value="Unassembled WGS sequence"/>
</dbReference>
<feature type="region of interest" description="Disordered" evidence="1">
    <location>
        <begin position="1"/>
        <end position="20"/>
    </location>
</feature>